<comment type="subcellular location">
    <subcellularLocation>
        <location evidence="1">Cell outer membrane</location>
        <topology evidence="1">Multi-pass membrane protein</topology>
    </subcellularLocation>
</comment>
<dbReference type="Pfam" id="PF03349">
    <property type="entry name" value="Toluene_X"/>
    <property type="match status" value="1"/>
</dbReference>
<keyword evidence="5 8" id="KW-0732">Signal</keyword>
<dbReference type="EMBL" id="DRMN01000284">
    <property type="protein sequence ID" value="HFB55125.1"/>
    <property type="molecule type" value="Genomic_DNA"/>
</dbReference>
<proteinExistence type="inferred from homology"/>
<feature type="signal peptide" evidence="8">
    <location>
        <begin position="1"/>
        <end position="27"/>
    </location>
</feature>
<accession>A0A7C3CCH0</accession>
<dbReference type="GO" id="GO:0015483">
    <property type="term" value="F:long-chain fatty acid transporting porin activity"/>
    <property type="evidence" value="ECO:0007669"/>
    <property type="project" value="TreeGrafter"/>
</dbReference>
<dbReference type="GO" id="GO:0009279">
    <property type="term" value="C:cell outer membrane"/>
    <property type="evidence" value="ECO:0007669"/>
    <property type="project" value="UniProtKB-SubCell"/>
</dbReference>
<dbReference type="AlphaFoldDB" id="A0A7C3CCH0"/>
<name>A0A7C3CCH0_9PROT</name>
<dbReference type="Gene3D" id="2.40.160.60">
    <property type="entry name" value="Outer membrane protein transport protein (OMPP1/FadL/TodX)"/>
    <property type="match status" value="1"/>
</dbReference>
<comment type="similarity">
    <text evidence="2">Belongs to the OmpP1/FadL family.</text>
</comment>
<feature type="non-terminal residue" evidence="9">
    <location>
        <position position="310"/>
    </location>
</feature>
<evidence type="ECO:0000256" key="2">
    <source>
        <dbReference type="ARBA" id="ARBA00008163"/>
    </source>
</evidence>
<keyword evidence="7" id="KW-0998">Cell outer membrane</keyword>
<evidence type="ECO:0000256" key="5">
    <source>
        <dbReference type="ARBA" id="ARBA00022729"/>
    </source>
</evidence>
<dbReference type="Proteomes" id="UP000886042">
    <property type="component" value="Unassembled WGS sequence"/>
</dbReference>
<dbReference type="SUPFAM" id="SSF56935">
    <property type="entry name" value="Porins"/>
    <property type="match status" value="1"/>
</dbReference>
<keyword evidence="4" id="KW-0812">Transmembrane</keyword>
<evidence type="ECO:0000313" key="9">
    <source>
        <dbReference type="EMBL" id="HFB55125.1"/>
    </source>
</evidence>
<evidence type="ECO:0008006" key="10">
    <source>
        <dbReference type="Google" id="ProtNLM"/>
    </source>
</evidence>
<evidence type="ECO:0000256" key="3">
    <source>
        <dbReference type="ARBA" id="ARBA00022452"/>
    </source>
</evidence>
<sequence length="310" mass="32398">MKAHAKKLFLGLALLSSASFLTIDAFATEGYFQHGNGARNKATGGAGVADGRDGTTLFLNPAALAGMESEASFAVSLFSPRRKLLGTGGPGFTTNDRVVSKENLFAIPSFAIVGQIDDSTSWAIGLNANGGMNTTFQDVTNPACAQPGLPANNGVFCGGNAGVNLSQALISVGFAKQMGNLKIGIAPVFAFQLFEAQGLAAFGGVTSNPGALTDNGNSTSTGFGGRIGIEYALAENIRFGASYQTKLNMSKFDEYAGLFENGGEFDIPSNYQIGIAADVTPDLTFMFDYRRINYSDVPSINNSSRIQAPF</sequence>
<gene>
    <name evidence="9" type="ORF">ENJ46_04300</name>
</gene>
<dbReference type="InterPro" id="IPR005017">
    <property type="entry name" value="OMPP1/FadL/TodX"/>
</dbReference>
<evidence type="ECO:0000256" key="4">
    <source>
        <dbReference type="ARBA" id="ARBA00022692"/>
    </source>
</evidence>
<feature type="chain" id="PRO_5028158870" description="Hydrocarbon degradation protein" evidence="8">
    <location>
        <begin position="28"/>
        <end position="310"/>
    </location>
</feature>
<dbReference type="PANTHER" id="PTHR35093">
    <property type="entry name" value="OUTER MEMBRANE PROTEIN NMB0088-RELATED"/>
    <property type="match status" value="1"/>
</dbReference>
<keyword evidence="6" id="KW-0472">Membrane</keyword>
<evidence type="ECO:0000256" key="7">
    <source>
        <dbReference type="ARBA" id="ARBA00023237"/>
    </source>
</evidence>
<evidence type="ECO:0000256" key="1">
    <source>
        <dbReference type="ARBA" id="ARBA00004571"/>
    </source>
</evidence>
<reference evidence="9" key="1">
    <citation type="journal article" date="2020" name="mSystems">
        <title>Genome- and Community-Level Interaction Insights into Carbon Utilization and Element Cycling Functions of Hydrothermarchaeota in Hydrothermal Sediment.</title>
        <authorList>
            <person name="Zhou Z."/>
            <person name="Liu Y."/>
            <person name="Xu W."/>
            <person name="Pan J."/>
            <person name="Luo Z.H."/>
            <person name="Li M."/>
        </authorList>
    </citation>
    <scope>NUCLEOTIDE SEQUENCE [LARGE SCALE GENOMIC DNA]</scope>
    <source>
        <strain evidence="9">HyVt-489</strain>
    </source>
</reference>
<keyword evidence="3" id="KW-1134">Transmembrane beta strand</keyword>
<comment type="caution">
    <text evidence="9">The sequence shown here is derived from an EMBL/GenBank/DDBJ whole genome shotgun (WGS) entry which is preliminary data.</text>
</comment>
<organism evidence="9">
    <name type="scientific">Hellea balneolensis</name>
    <dbReference type="NCBI Taxonomy" id="287478"/>
    <lineage>
        <taxon>Bacteria</taxon>
        <taxon>Pseudomonadati</taxon>
        <taxon>Pseudomonadota</taxon>
        <taxon>Alphaproteobacteria</taxon>
        <taxon>Maricaulales</taxon>
        <taxon>Robiginitomaculaceae</taxon>
        <taxon>Hellea</taxon>
    </lineage>
</organism>
<dbReference type="PANTHER" id="PTHR35093:SF8">
    <property type="entry name" value="OUTER MEMBRANE PROTEIN NMB0088-RELATED"/>
    <property type="match status" value="1"/>
</dbReference>
<protein>
    <recommendedName>
        <fullName evidence="10">Hydrocarbon degradation protein</fullName>
    </recommendedName>
</protein>
<evidence type="ECO:0000256" key="6">
    <source>
        <dbReference type="ARBA" id="ARBA00023136"/>
    </source>
</evidence>
<evidence type="ECO:0000256" key="8">
    <source>
        <dbReference type="SAM" id="SignalP"/>
    </source>
</evidence>